<evidence type="ECO:0000313" key="1">
    <source>
        <dbReference type="EMBL" id="KAI5675263.1"/>
    </source>
</evidence>
<dbReference type="EMBL" id="CM044702">
    <property type="protein sequence ID" value="KAI5675263.1"/>
    <property type="molecule type" value="Genomic_DNA"/>
</dbReference>
<gene>
    <name evidence="1" type="ORF">M9H77_06213</name>
</gene>
<reference evidence="2" key="1">
    <citation type="journal article" date="2023" name="Nat. Plants">
        <title>Single-cell RNA sequencing provides a high-resolution roadmap for understanding the multicellular compartmentation of specialized metabolism.</title>
        <authorList>
            <person name="Sun S."/>
            <person name="Shen X."/>
            <person name="Li Y."/>
            <person name="Li Y."/>
            <person name="Wang S."/>
            <person name="Li R."/>
            <person name="Zhang H."/>
            <person name="Shen G."/>
            <person name="Guo B."/>
            <person name="Wei J."/>
            <person name="Xu J."/>
            <person name="St-Pierre B."/>
            <person name="Chen S."/>
            <person name="Sun C."/>
        </authorList>
    </citation>
    <scope>NUCLEOTIDE SEQUENCE [LARGE SCALE GENOMIC DNA]</scope>
</reference>
<name>A0ACC0BRH2_CATRO</name>
<proteinExistence type="predicted"/>
<protein>
    <submittedName>
        <fullName evidence="1">Uncharacterized protein</fullName>
    </submittedName>
</protein>
<organism evidence="1 2">
    <name type="scientific">Catharanthus roseus</name>
    <name type="common">Madagascar periwinkle</name>
    <name type="synonym">Vinca rosea</name>
    <dbReference type="NCBI Taxonomy" id="4058"/>
    <lineage>
        <taxon>Eukaryota</taxon>
        <taxon>Viridiplantae</taxon>
        <taxon>Streptophyta</taxon>
        <taxon>Embryophyta</taxon>
        <taxon>Tracheophyta</taxon>
        <taxon>Spermatophyta</taxon>
        <taxon>Magnoliopsida</taxon>
        <taxon>eudicotyledons</taxon>
        <taxon>Gunneridae</taxon>
        <taxon>Pentapetalae</taxon>
        <taxon>asterids</taxon>
        <taxon>lamiids</taxon>
        <taxon>Gentianales</taxon>
        <taxon>Apocynaceae</taxon>
        <taxon>Rauvolfioideae</taxon>
        <taxon>Vinceae</taxon>
        <taxon>Catharanthinae</taxon>
        <taxon>Catharanthus</taxon>
    </lineage>
</organism>
<keyword evidence="2" id="KW-1185">Reference proteome</keyword>
<evidence type="ECO:0000313" key="2">
    <source>
        <dbReference type="Proteomes" id="UP001060085"/>
    </source>
</evidence>
<sequence>MVEESHFHKIKKDAYYLASSDSPGLIITIVQLKENDKDNNYAEWAKAMCLALRSKKKLEFKQHRNLAKMDDHGTDGVAFAAVKLAPTLSPSTNSRQICSHCRRHGHVSSSCFYLVSFPNWQPKNSTTVGNRGSSVCWRNRRTRKEQKSVFSWSEVNRDRDCRHRQEKVKKMVGSMLRRSNGKECLRPKAAAPAAQILRFPFQI</sequence>
<comment type="caution">
    <text evidence="1">The sequence shown here is derived from an EMBL/GenBank/DDBJ whole genome shotgun (WGS) entry which is preliminary data.</text>
</comment>
<accession>A0ACC0BRH2</accession>
<dbReference type="Proteomes" id="UP001060085">
    <property type="component" value="Linkage Group LG02"/>
</dbReference>